<evidence type="ECO:0000256" key="1">
    <source>
        <dbReference type="SAM" id="MobiDB-lite"/>
    </source>
</evidence>
<feature type="region of interest" description="Disordered" evidence="1">
    <location>
        <begin position="1"/>
        <end position="52"/>
    </location>
</feature>
<accession>A0ABV9CPK0</accession>
<proteinExistence type="predicted"/>
<evidence type="ECO:0000313" key="3">
    <source>
        <dbReference type="Proteomes" id="UP001596004"/>
    </source>
</evidence>
<feature type="compositionally biased region" description="Basic and acidic residues" evidence="1">
    <location>
        <begin position="349"/>
        <end position="364"/>
    </location>
</feature>
<dbReference type="EMBL" id="JBHSFP010000029">
    <property type="protein sequence ID" value="MFC4535226.1"/>
    <property type="molecule type" value="Genomic_DNA"/>
</dbReference>
<gene>
    <name evidence="2" type="ORF">ACFO60_31060</name>
</gene>
<evidence type="ECO:0000313" key="2">
    <source>
        <dbReference type="EMBL" id="MFC4535226.1"/>
    </source>
</evidence>
<feature type="region of interest" description="Disordered" evidence="1">
    <location>
        <begin position="80"/>
        <end position="116"/>
    </location>
</feature>
<comment type="caution">
    <text evidence="2">The sequence shown here is derived from an EMBL/GenBank/DDBJ whole genome shotgun (WGS) entry which is preliminary data.</text>
</comment>
<dbReference type="RefSeq" id="WP_380847362.1">
    <property type="nucleotide sequence ID" value="NZ_JBHSFP010000029.1"/>
</dbReference>
<reference evidence="3" key="1">
    <citation type="journal article" date="2019" name="Int. J. Syst. Evol. Microbiol.">
        <title>The Global Catalogue of Microorganisms (GCM) 10K type strain sequencing project: providing services to taxonomists for standard genome sequencing and annotation.</title>
        <authorList>
            <consortium name="The Broad Institute Genomics Platform"/>
            <consortium name="The Broad Institute Genome Sequencing Center for Infectious Disease"/>
            <person name="Wu L."/>
            <person name="Ma J."/>
        </authorList>
    </citation>
    <scope>NUCLEOTIDE SEQUENCE [LARGE SCALE GENOMIC DNA]</scope>
    <source>
        <strain evidence="3">CGMCC 4.7132</strain>
    </source>
</reference>
<name>A0ABV9CPK0_9ACTN</name>
<feature type="compositionally biased region" description="Low complexity" evidence="1">
    <location>
        <begin position="11"/>
        <end position="37"/>
    </location>
</feature>
<keyword evidence="3" id="KW-1185">Reference proteome</keyword>
<feature type="region of interest" description="Disordered" evidence="1">
    <location>
        <begin position="342"/>
        <end position="377"/>
    </location>
</feature>
<protein>
    <submittedName>
        <fullName evidence="2">CU044_5270 family protein</fullName>
    </submittedName>
</protein>
<dbReference type="NCBIfam" id="NF038083">
    <property type="entry name" value="CU044_5270_fam"/>
    <property type="match status" value="1"/>
</dbReference>
<feature type="compositionally biased region" description="Low complexity" evidence="1">
    <location>
        <begin position="80"/>
        <end position="98"/>
    </location>
</feature>
<dbReference type="Proteomes" id="UP001596004">
    <property type="component" value="Unassembled WGS sequence"/>
</dbReference>
<sequence>MADEIQSFTDGRPAAPSYPAAAREAARRGLLAQAASGSRARTARPGSRPGAPRLGWQAAAAFGVTLALVGGVGLTLSSRSAPAPVPGAAATAASPEPATDSISVAPPATGAELHPRPGQFVMVESETMYTAASLGTSSMVRYLYRTKRTIWRPADGKAHGLLSIEWLPSKPFPGQPLPTEAAAQPGEQWHDIAGHCPGDPDNSRTDYAYLSGLPADESGMRDYLYGRPRGDNPADDAAFTSVGDLVRESYLPRAQREALVAAAKTIGGVEVAEGVEDSAGRRGIAVGRERDGVLTQLIFDPATFVYLGERGTVTDEKAADAPVGSVLALTAQVKVSVVDELPKPGVAGENDKTGKGDGMARDGSCDVGKGVSGHSGG</sequence>
<organism evidence="2 3">
    <name type="scientific">Sphaerisporangium dianthi</name>
    <dbReference type="NCBI Taxonomy" id="1436120"/>
    <lineage>
        <taxon>Bacteria</taxon>
        <taxon>Bacillati</taxon>
        <taxon>Actinomycetota</taxon>
        <taxon>Actinomycetes</taxon>
        <taxon>Streptosporangiales</taxon>
        <taxon>Streptosporangiaceae</taxon>
        <taxon>Sphaerisporangium</taxon>
    </lineage>
</organism>
<dbReference type="InterPro" id="IPR047789">
    <property type="entry name" value="CU044_5270-like"/>
</dbReference>